<evidence type="ECO:0000313" key="2">
    <source>
        <dbReference type="Proteomes" id="UP000828048"/>
    </source>
</evidence>
<proteinExistence type="predicted"/>
<keyword evidence="2" id="KW-1185">Reference proteome</keyword>
<protein>
    <submittedName>
        <fullName evidence="1">Uncharacterized protein</fullName>
    </submittedName>
</protein>
<accession>A0ACB7ZDH4</accession>
<dbReference type="EMBL" id="CM037162">
    <property type="protein sequence ID" value="KAH7863788.1"/>
    <property type="molecule type" value="Genomic_DNA"/>
</dbReference>
<reference evidence="1 2" key="1">
    <citation type="journal article" date="2021" name="Hortic Res">
        <title>High-quality reference genome and annotation aids understanding of berry development for evergreen blueberry (Vaccinium darrowii).</title>
        <authorList>
            <person name="Yu J."/>
            <person name="Hulse-Kemp A.M."/>
            <person name="Babiker E."/>
            <person name="Staton M."/>
        </authorList>
    </citation>
    <scope>NUCLEOTIDE SEQUENCE [LARGE SCALE GENOMIC DNA]</scope>
    <source>
        <strain evidence="2">cv. NJ 8807/NJ 8810</strain>
        <tissue evidence="1">Young leaf</tissue>
    </source>
</reference>
<name>A0ACB7ZDH4_9ERIC</name>
<organism evidence="1 2">
    <name type="scientific">Vaccinium darrowii</name>
    <dbReference type="NCBI Taxonomy" id="229202"/>
    <lineage>
        <taxon>Eukaryota</taxon>
        <taxon>Viridiplantae</taxon>
        <taxon>Streptophyta</taxon>
        <taxon>Embryophyta</taxon>
        <taxon>Tracheophyta</taxon>
        <taxon>Spermatophyta</taxon>
        <taxon>Magnoliopsida</taxon>
        <taxon>eudicotyledons</taxon>
        <taxon>Gunneridae</taxon>
        <taxon>Pentapetalae</taxon>
        <taxon>asterids</taxon>
        <taxon>Ericales</taxon>
        <taxon>Ericaceae</taxon>
        <taxon>Vaccinioideae</taxon>
        <taxon>Vaccinieae</taxon>
        <taxon>Vaccinium</taxon>
    </lineage>
</organism>
<evidence type="ECO:0000313" key="1">
    <source>
        <dbReference type="EMBL" id="KAH7863788.1"/>
    </source>
</evidence>
<dbReference type="Proteomes" id="UP000828048">
    <property type="component" value="Chromosome 12"/>
</dbReference>
<comment type="caution">
    <text evidence="1">The sequence shown here is derived from an EMBL/GenBank/DDBJ whole genome shotgun (WGS) entry which is preliminary data.</text>
</comment>
<sequence length="193" mass="21497">MESGSSSSPTYLVVVLKGPELQWAFVRNVHLILAIQLLITIAVAAVVDAVEPISVFFTTSYTGLALYVGVVLTPVTVLWPLAYHHKRHPVNYFLLAIYTVAVAIAVGLTCAFTNEKLILVAVILPAGLVASLTLYAFWAARRGHYFDFQWHFWSSVTMVFIISLVIQIERRTLCLIYALPPFFPIVLGVICWE</sequence>
<gene>
    <name evidence="1" type="ORF">Vadar_022018</name>
</gene>